<dbReference type="CDD" id="cd07564">
    <property type="entry name" value="nitrilases_CHs"/>
    <property type="match status" value="1"/>
</dbReference>
<sequence length="319" mass="34930">MTPPNTGTVRVAVTQFEPAWLDLQKSVEKTCRLIREAAENRAQLVAFPECWIPGYPAWIWTRHIDFDLSTAYIQNSLSVDSPEMKRICETAAEHGIAVVLGFSENYNNSLYIAQAIIDAQGAIRVSRRKLKPTHVERTVFGDASGGSLKNVVELEGIGRVGALSCWEHTQPLLKYHTYHQNESIHVAAWPPLYAHSGGPDLYSMSSEGCRSLSQTYAIESQTFVLHATAVLSQAGVDKLQTGAGLAMNVPGGGSSAVFGPDGRIISKDLPSTEEGFIYADLPLDDILKTKSFLDVCGHYSRPDLLWLGIDDREKTPVGV</sequence>
<evidence type="ECO:0000256" key="2">
    <source>
        <dbReference type="ARBA" id="ARBA00022801"/>
    </source>
</evidence>
<dbReference type="OrthoDB" id="10250282at2759"/>
<dbReference type="PANTHER" id="PTHR46044">
    <property type="entry name" value="NITRILASE"/>
    <property type="match status" value="1"/>
</dbReference>
<dbReference type="PROSITE" id="PS00921">
    <property type="entry name" value="NITRIL_CHT_2"/>
    <property type="match status" value="1"/>
</dbReference>
<evidence type="ECO:0000256" key="1">
    <source>
        <dbReference type="ARBA" id="ARBA00008129"/>
    </source>
</evidence>
<dbReference type="GO" id="GO:0016836">
    <property type="term" value="F:hydro-lyase activity"/>
    <property type="evidence" value="ECO:0007669"/>
    <property type="project" value="UniProtKB-ARBA"/>
</dbReference>
<evidence type="ECO:0000259" key="6">
    <source>
        <dbReference type="PROSITE" id="PS50263"/>
    </source>
</evidence>
<comment type="similarity">
    <text evidence="1">Belongs to the carbon-nitrogen hydrolase superfamily. Nitrilase family.</text>
</comment>
<evidence type="ECO:0000256" key="5">
    <source>
        <dbReference type="ARBA" id="ARBA00039045"/>
    </source>
</evidence>
<dbReference type="SUPFAM" id="SSF56317">
    <property type="entry name" value="Carbon-nitrogen hydrolase"/>
    <property type="match status" value="1"/>
</dbReference>
<dbReference type="EMBL" id="ML987192">
    <property type="protein sequence ID" value="KAF2252174.1"/>
    <property type="molecule type" value="Genomic_DNA"/>
</dbReference>
<organism evidence="7 8">
    <name type="scientific">Trematosphaeria pertusa</name>
    <dbReference type="NCBI Taxonomy" id="390896"/>
    <lineage>
        <taxon>Eukaryota</taxon>
        <taxon>Fungi</taxon>
        <taxon>Dikarya</taxon>
        <taxon>Ascomycota</taxon>
        <taxon>Pezizomycotina</taxon>
        <taxon>Dothideomycetes</taxon>
        <taxon>Pleosporomycetidae</taxon>
        <taxon>Pleosporales</taxon>
        <taxon>Massarineae</taxon>
        <taxon>Trematosphaeriaceae</taxon>
        <taxon>Trematosphaeria</taxon>
    </lineage>
</organism>
<dbReference type="InterPro" id="IPR044149">
    <property type="entry name" value="Nitrilases_CHs"/>
</dbReference>
<dbReference type="InterPro" id="IPR003010">
    <property type="entry name" value="C-N_Hydrolase"/>
</dbReference>
<dbReference type="Proteomes" id="UP000800094">
    <property type="component" value="Unassembled WGS sequence"/>
</dbReference>
<keyword evidence="3" id="KW-0456">Lyase</keyword>
<dbReference type="PANTHER" id="PTHR46044:SF14">
    <property type="entry name" value="ARYLACETONITRILASE"/>
    <property type="match status" value="1"/>
</dbReference>
<dbReference type="InterPro" id="IPR000132">
    <property type="entry name" value="Nitrilase/CN_hydratase_CS"/>
</dbReference>
<evidence type="ECO:0000256" key="3">
    <source>
        <dbReference type="ARBA" id="ARBA00023239"/>
    </source>
</evidence>
<dbReference type="InterPro" id="IPR036526">
    <property type="entry name" value="C-N_Hydrolase_sf"/>
</dbReference>
<proteinExistence type="inferred from homology"/>
<evidence type="ECO:0000313" key="8">
    <source>
        <dbReference type="Proteomes" id="UP000800094"/>
    </source>
</evidence>
<reference evidence="7" key="1">
    <citation type="journal article" date="2020" name="Stud. Mycol.">
        <title>101 Dothideomycetes genomes: a test case for predicting lifestyles and emergence of pathogens.</title>
        <authorList>
            <person name="Haridas S."/>
            <person name="Albert R."/>
            <person name="Binder M."/>
            <person name="Bloem J."/>
            <person name="Labutti K."/>
            <person name="Salamov A."/>
            <person name="Andreopoulos B."/>
            <person name="Baker S."/>
            <person name="Barry K."/>
            <person name="Bills G."/>
            <person name="Bluhm B."/>
            <person name="Cannon C."/>
            <person name="Castanera R."/>
            <person name="Culley D."/>
            <person name="Daum C."/>
            <person name="Ezra D."/>
            <person name="Gonzalez J."/>
            <person name="Henrissat B."/>
            <person name="Kuo A."/>
            <person name="Liang C."/>
            <person name="Lipzen A."/>
            <person name="Lutzoni F."/>
            <person name="Magnuson J."/>
            <person name="Mondo S."/>
            <person name="Nolan M."/>
            <person name="Ohm R."/>
            <person name="Pangilinan J."/>
            <person name="Park H.-J."/>
            <person name="Ramirez L."/>
            <person name="Alfaro M."/>
            <person name="Sun H."/>
            <person name="Tritt A."/>
            <person name="Yoshinaga Y."/>
            <person name="Zwiers L.-H."/>
            <person name="Turgeon B."/>
            <person name="Goodwin S."/>
            <person name="Spatafora J."/>
            <person name="Crous P."/>
            <person name="Grigoriev I."/>
        </authorList>
    </citation>
    <scope>NUCLEOTIDE SEQUENCE</scope>
    <source>
        <strain evidence="7">CBS 122368</strain>
    </source>
</reference>
<gene>
    <name evidence="7" type="ORF">BU26DRAFT_452311</name>
</gene>
<dbReference type="PROSITE" id="PS50263">
    <property type="entry name" value="CN_HYDROLASE"/>
    <property type="match status" value="1"/>
</dbReference>
<keyword evidence="8" id="KW-1185">Reference proteome</keyword>
<dbReference type="RefSeq" id="XP_033687178.1">
    <property type="nucleotide sequence ID" value="XM_033824791.1"/>
</dbReference>
<keyword evidence="2 7" id="KW-0378">Hydrolase</keyword>
<dbReference type="AlphaFoldDB" id="A0A6A6INN2"/>
<evidence type="ECO:0000256" key="4">
    <source>
        <dbReference type="ARBA" id="ARBA00036406"/>
    </source>
</evidence>
<protein>
    <recommendedName>
        <fullName evidence="5">nitrilase</fullName>
        <ecNumber evidence="5">3.5.5.1</ecNumber>
    </recommendedName>
</protein>
<name>A0A6A6INN2_9PLEO</name>
<dbReference type="GO" id="GO:0000257">
    <property type="term" value="F:nitrilase activity"/>
    <property type="evidence" value="ECO:0007669"/>
    <property type="project" value="UniProtKB-EC"/>
</dbReference>
<dbReference type="GeneID" id="54578121"/>
<feature type="domain" description="CN hydrolase" evidence="6">
    <location>
        <begin position="9"/>
        <end position="283"/>
    </location>
</feature>
<dbReference type="Pfam" id="PF00795">
    <property type="entry name" value="CN_hydrolase"/>
    <property type="match status" value="1"/>
</dbReference>
<dbReference type="FunFam" id="3.60.110.10:FF:000011">
    <property type="entry name" value="Cyanide hydratase"/>
    <property type="match status" value="1"/>
</dbReference>
<accession>A0A6A6INN2</accession>
<dbReference type="Gene3D" id="3.60.110.10">
    <property type="entry name" value="Carbon-nitrogen hydrolase"/>
    <property type="match status" value="1"/>
</dbReference>
<comment type="catalytic activity">
    <reaction evidence="4">
        <text>a nitrile + 2 H2O = a carboxylate + NH4(+)</text>
        <dbReference type="Rhea" id="RHEA:21724"/>
        <dbReference type="ChEBI" id="CHEBI:15377"/>
        <dbReference type="ChEBI" id="CHEBI:18379"/>
        <dbReference type="ChEBI" id="CHEBI:28938"/>
        <dbReference type="ChEBI" id="CHEBI:29067"/>
        <dbReference type="EC" id="3.5.5.1"/>
    </reaction>
</comment>
<evidence type="ECO:0000313" key="7">
    <source>
        <dbReference type="EMBL" id="KAF2252174.1"/>
    </source>
</evidence>
<dbReference type="EC" id="3.5.5.1" evidence="5"/>